<proteinExistence type="predicted"/>
<gene>
    <name evidence="1" type="ORF">THIOM_004789</name>
</gene>
<dbReference type="AlphaFoldDB" id="A0A176RV12"/>
<name>A0A176RV12_9GAMM</name>
<dbReference type="Proteomes" id="UP000076962">
    <property type="component" value="Unassembled WGS sequence"/>
</dbReference>
<keyword evidence="2" id="KW-1185">Reference proteome</keyword>
<protein>
    <submittedName>
        <fullName evidence="1">Uncharacterized protein</fullName>
    </submittedName>
</protein>
<dbReference type="EMBL" id="LUTY01002747">
    <property type="protein sequence ID" value="OAD19568.1"/>
    <property type="molecule type" value="Genomic_DNA"/>
</dbReference>
<organism evidence="1 2">
    <name type="scientific">Candidatus Thiomargarita nelsonii</name>
    <dbReference type="NCBI Taxonomy" id="1003181"/>
    <lineage>
        <taxon>Bacteria</taxon>
        <taxon>Pseudomonadati</taxon>
        <taxon>Pseudomonadota</taxon>
        <taxon>Gammaproteobacteria</taxon>
        <taxon>Thiotrichales</taxon>
        <taxon>Thiotrichaceae</taxon>
        <taxon>Thiomargarita</taxon>
    </lineage>
</organism>
<reference evidence="1 2" key="1">
    <citation type="submission" date="2016-05" db="EMBL/GenBank/DDBJ databases">
        <title>Single-cell genome of chain-forming Candidatus Thiomargarita nelsonii and comparison to other large sulfur-oxidizing bacteria.</title>
        <authorList>
            <person name="Winkel M."/>
            <person name="Salman V."/>
            <person name="Woyke T."/>
            <person name="Schulz-Vogt H."/>
            <person name="Richter M."/>
            <person name="Flood B."/>
            <person name="Bailey J."/>
            <person name="Amann R."/>
            <person name="Mussmann M."/>
        </authorList>
    </citation>
    <scope>NUCLEOTIDE SEQUENCE [LARGE SCALE GENOMIC DNA]</scope>
    <source>
        <strain evidence="1 2">THI036</strain>
    </source>
</reference>
<accession>A0A176RV12</accession>
<comment type="caution">
    <text evidence="1">The sequence shown here is derived from an EMBL/GenBank/DDBJ whole genome shotgun (WGS) entry which is preliminary data.</text>
</comment>
<sequence>MEFLFMKGWDYGKSIVVRSPLLKDIVTTQSLAQLKNITETIPKSLEDGGEEIDRFDLRDKRYQLATDITILLTNELTKANRQRPIERNENTQILVNLLQEIICEENTHFRFG</sequence>
<evidence type="ECO:0000313" key="1">
    <source>
        <dbReference type="EMBL" id="OAD19568.1"/>
    </source>
</evidence>
<evidence type="ECO:0000313" key="2">
    <source>
        <dbReference type="Proteomes" id="UP000076962"/>
    </source>
</evidence>